<organism evidence="2">
    <name type="scientific">Anguilla anguilla</name>
    <name type="common">European freshwater eel</name>
    <name type="synonym">Muraena anguilla</name>
    <dbReference type="NCBI Taxonomy" id="7936"/>
    <lineage>
        <taxon>Eukaryota</taxon>
        <taxon>Metazoa</taxon>
        <taxon>Chordata</taxon>
        <taxon>Craniata</taxon>
        <taxon>Vertebrata</taxon>
        <taxon>Euteleostomi</taxon>
        <taxon>Actinopterygii</taxon>
        <taxon>Neopterygii</taxon>
        <taxon>Teleostei</taxon>
        <taxon>Anguilliformes</taxon>
        <taxon>Anguillidae</taxon>
        <taxon>Anguilla</taxon>
    </lineage>
</organism>
<reference evidence="2" key="2">
    <citation type="journal article" date="2015" name="Fish Shellfish Immunol.">
        <title>Early steps in the European eel (Anguilla anguilla)-Vibrio vulnificus interaction in the gills: Role of the RtxA13 toxin.</title>
        <authorList>
            <person name="Callol A."/>
            <person name="Pajuelo D."/>
            <person name="Ebbesson L."/>
            <person name="Teles M."/>
            <person name="MacKenzie S."/>
            <person name="Amaro C."/>
        </authorList>
    </citation>
    <scope>NUCLEOTIDE SEQUENCE</scope>
</reference>
<protein>
    <submittedName>
        <fullName evidence="2">Uncharacterized protein</fullName>
    </submittedName>
</protein>
<accession>A0A0E9UAU4</accession>
<reference evidence="2" key="1">
    <citation type="submission" date="2014-11" db="EMBL/GenBank/DDBJ databases">
        <authorList>
            <person name="Amaro Gonzalez C."/>
        </authorList>
    </citation>
    <scope>NUCLEOTIDE SEQUENCE</scope>
</reference>
<evidence type="ECO:0000256" key="1">
    <source>
        <dbReference type="SAM" id="MobiDB-lite"/>
    </source>
</evidence>
<evidence type="ECO:0000313" key="2">
    <source>
        <dbReference type="EMBL" id="JAH62295.1"/>
    </source>
</evidence>
<feature type="region of interest" description="Disordered" evidence="1">
    <location>
        <begin position="1"/>
        <end position="25"/>
    </location>
</feature>
<dbReference type="EMBL" id="GBXM01046282">
    <property type="protein sequence ID" value="JAH62295.1"/>
    <property type="molecule type" value="Transcribed_RNA"/>
</dbReference>
<sequence length="25" mass="2606">MSGTLSEAIIAKGQVDCNEEKPPST</sequence>
<name>A0A0E9UAU4_ANGAN</name>
<proteinExistence type="predicted"/>
<dbReference type="AlphaFoldDB" id="A0A0E9UAU4"/>